<name>Q6MHT0_BDEBA</name>
<dbReference type="PANTHER" id="PTHR30023:SF0">
    <property type="entry name" value="PENICILLIN-SENSITIVE CARBOXYPEPTIDASE A"/>
    <property type="match status" value="1"/>
</dbReference>
<dbReference type="AlphaFoldDB" id="Q6MHT0"/>
<dbReference type="SUPFAM" id="SSF56601">
    <property type="entry name" value="beta-lactamase/transpeptidase-like"/>
    <property type="match status" value="1"/>
</dbReference>
<dbReference type="PDB" id="5CEB">
    <property type="method" value="X-ray"/>
    <property type="resolution" value="1.93 A"/>
    <property type="chains" value="A/B=1-446"/>
</dbReference>
<keyword evidence="3" id="KW-0121">Carboxypeptidase</keyword>
<dbReference type="GO" id="GO:0006508">
    <property type="term" value="P:proteolysis"/>
    <property type="evidence" value="ECO:0007669"/>
    <property type="project" value="InterPro"/>
</dbReference>
<evidence type="ECO:0007829" key="6">
    <source>
        <dbReference type="PDB" id="5CEB"/>
    </source>
</evidence>
<dbReference type="PDB" id="5CEC">
    <property type="method" value="X-ray"/>
    <property type="resolution" value="1.36 A"/>
    <property type="chains" value="A=1-446"/>
</dbReference>
<feature type="disulfide bond" evidence="5 6">
    <location>
        <begin position="45"/>
        <end position="307"/>
    </location>
</feature>
<evidence type="ECO:0000256" key="1">
    <source>
        <dbReference type="ARBA" id="ARBA00006096"/>
    </source>
</evidence>
<keyword evidence="2 3" id="KW-0378">Hydrolase</keyword>
<keyword evidence="4" id="KW-1185">Reference proteome</keyword>
<dbReference type="PDBsum" id="5CEC"/>
<dbReference type="STRING" id="264462.Bd3459"/>
<protein>
    <submittedName>
        <fullName evidence="3">D-alanyl-D-alanine carboxypeptidase</fullName>
        <ecNumber evidence="3">3.4.16.4</ecNumber>
    </submittedName>
</protein>
<sequence length="446" mass="49095">MKYSQCLKGEVVMIPALAKKILHVTVGTLLVSSAASAKVYLNSMCHMAANSKTQQIQGDDNKDDKFPLASISKVVTTLWAVDRLGPDYRFKTKLHVTPTANGSYDIHIEGSRDPLFGRNMSYFLISELNRMKITKIEKLTFDENFLLAWLAEEKPMIGGTTPKYDTVEQQASIVRATLTSSFATAISPGYYTILKTKAARIGVQMSNRPKIDVRTISFVKKAEFQKNEKSTTMVLMSAPLKTILKRMNNQSNNYIADNLYWNLGGTEAFNAYIAGKMQADTSDIEFHNGSGNNEGSVAKPVYNEATCEMMIKVLYSLDKSLSAKGYDLSDVMAVAAKDKASTVGSYGGVMAGSTTAKTGSVNKAKTLMGSVSTKNGEIYFAVLMHTDYDKSRSDWGVASQQIKNKVSQLINQNGGPKAIKYTEQLPLPFDKYSYLTKANTITTEKK</sequence>
<dbReference type="PANTHER" id="PTHR30023">
    <property type="entry name" value="D-ALANYL-D-ALANINE CARBOXYPEPTIDASE"/>
    <property type="match status" value="1"/>
</dbReference>
<gene>
    <name evidence="3" type="ordered locus">Bd3459</name>
</gene>
<dbReference type="KEGG" id="bba:Bd3459"/>
<organism evidence="3 4">
    <name type="scientific">Bdellovibrio bacteriovorus (strain ATCC 15356 / DSM 50701 / NCIMB 9529 / HD100)</name>
    <dbReference type="NCBI Taxonomy" id="264462"/>
    <lineage>
        <taxon>Bacteria</taxon>
        <taxon>Pseudomonadati</taxon>
        <taxon>Bdellovibrionota</taxon>
        <taxon>Bdellovibrionia</taxon>
        <taxon>Bdellovibrionales</taxon>
        <taxon>Pseudobdellovibrionaceae</taxon>
        <taxon>Bdellovibrio</taxon>
    </lineage>
</organism>
<dbReference type="PDB" id="5CED">
    <property type="method" value="X-ray"/>
    <property type="resolution" value="2.02 A"/>
    <property type="chains" value="A=1-446"/>
</dbReference>
<keyword evidence="3" id="KW-0645">Protease</keyword>
<dbReference type="PDBsum" id="5CED"/>
<dbReference type="HOGENOM" id="CLU_688239_0_0_7"/>
<reference evidence="3 4" key="1">
    <citation type="journal article" date="2004" name="Science">
        <title>A predator unmasked: life cycle of Bdellovibrio bacteriovorus from a genomic perspective.</title>
        <authorList>
            <person name="Rendulic S."/>
            <person name="Jagtap P."/>
            <person name="Rosinus A."/>
            <person name="Eppinger M."/>
            <person name="Baar C."/>
            <person name="Lanz C."/>
            <person name="Keller H."/>
            <person name="Lambert C."/>
            <person name="Evans K.J."/>
            <person name="Goesmann A."/>
            <person name="Meyer F."/>
            <person name="Sockett R.E."/>
            <person name="Schuster S.C."/>
        </authorList>
    </citation>
    <scope>NUCLEOTIDE SEQUENCE [LARGE SCALE GENOMIC DNA]</scope>
    <source>
        <strain evidence="4">ATCC 15356 / DSM 50701 / NCIMB 9529 / HD100</strain>
    </source>
</reference>
<evidence type="ECO:0007829" key="5">
    <source>
        <dbReference type="PDB" id="3V39"/>
    </source>
</evidence>
<dbReference type="MEROPS" id="S13.005"/>
<dbReference type="PDB" id="3V39">
    <property type="method" value="X-ray"/>
    <property type="resolution" value="1.45 A"/>
    <property type="chains" value="A=37-446"/>
</dbReference>
<dbReference type="EvolutionaryTrace" id="Q6MHT0"/>
<proteinExistence type="evidence at protein level"/>
<keyword evidence="5 6" id="KW-0002">3D-structure</keyword>
<dbReference type="EMBL" id="BX842655">
    <property type="protein sequence ID" value="CAE78252.1"/>
    <property type="molecule type" value="Genomic_DNA"/>
</dbReference>
<dbReference type="GO" id="GO:0000270">
    <property type="term" value="P:peptidoglycan metabolic process"/>
    <property type="evidence" value="ECO:0007669"/>
    <property type="project" value="TreeGrafter"/>
</dbReference>
<evidence type="ECO:0007829" key="7">
    <source>
        <dbReference type="PDB" id="5CEC"/>
    </source>
</evidence>
<comment type="similarity">
    <text evidence="1">Belongs to the peptidase S13 family.</text>
</comment>
<dbReference type="eggNOG" id="COG2027">
    <property type="taxonomic scope" value="Bacteria"/>
</dbReference>
<evidence type="ECO:0000256" key="2">
    <source>
        <dbReference type="ARBA" id="ARBA00022801"/>
    </source>
</evidence>
<dbReference type="Pfam" id="PF02113">
    <property type="entry name" value="Peptidase_S13"/>
    <property type="match status" value="2"/>
</dbReference>
<dbReference type="InterPro" id="IPR012338">
    <property type="entry name" value="Beta-lactam/transpept-like"/>
</dbReference>
<dbReference type="EC" id="3.4.16.4" evidence="3"/>
<dbReference type="PDBsum" id="3V39"/>
<dbReference type="PRINTS" id="PR00922">
    <property type="entry name" value="DADACBPTASE3"/>
</dbReference>
<evidence type="ECO:0000313" key="4">
    <source>
        <dbReference type="Proteomes" id="UP000008080"/>
    </source>
</evidence>
<dbReference type="Proteomes" id="UP000008080">
    <property type="component" value="Chromosome"/>
</dbReference>
<dbReference type="InterPro" id="IPR000667">
    <property type="entry name" value="Peptidase_S13"/>
</dbReference>
<reference evidence="5" key="2">
    <citation type="journal article" date="2012" name="PLoS Pathog.">
        <title>Specialized peptidoglycan hydrolases sculpt the intra-bacterial niche of predatory Bdellovibrio and increase population fitness.</title>
        <authorList>
            <person name="Lerner T.R."/>
            <person name="Lovering A.L."/>
            <person name="Bui N.K."/>
            <person name="Uchida K."/>
            <person name="Aizawa S."/>
            <person name="Vollmer W."/>
            <person name="Sockett R.E."/>
        </authorList>
    </citation>
    <scope>X-RAY CRYSTALLOGRAPHY (1.45 ANGSTROMS) OF 37-446</scope>
    <scope>DISULFIDE BONDS</scope>
</reference>
<accession>Q6MHT0</accession>
<reference evidence="6 7" key="3">
    <citation type="journal article" date="2015" name="Nat. Commun.">
        <title>Ankyrin-mediated self-protection during cell invasion by the bacterial predator Bdellovibrio bacteriovorus.</title>
        <authorList>
            <person name="Lambert C."/>
            <person name="Cadby I.T."/>
            <person name="Till R."/>
            <person name="Bui N.K."/>
            <person name="Lerner T.R."/>
            <person name="Hughes W.S."/>
            <person name="Lee D.J."/>
            <person name="Alderwick L.J."/>
            <person name="Vollmer W."/>
            <person name="Sockett R.E."/>
            <person name="Lovering A.L."/>
        </authorList>
    </citation>
    <scope>X-RAY CRYSTALLOGRAPHY (1.36 ANGSTROMS)</scope>
    <scope>DISULFIDE BONDS</scope>
</reference>
<evidence type="ECO:0000313" key="3">
    <source>
        <dbReference type="EMBL" id="CAE78252.1"/>
    </source>
</evidence>
<dbReference type="GO" id="GO:0009002">
    <property type="term" value="F:serine-type D-Ala-D-Ala carboxypeptidase activity"/>
    <property type="evidence" value="ECO:0007669"/>
    <property type="project" value="UniProtKB-EC"/>
</dbReference>
<dbReference type="SMR" id="Q6MHT0"/>
<dbReference type="Gene3D" id="3.50.80.20">
    <property type="entry name" value="D-Ala-D-Ala carboxypeptidase C, peptidase S13"/>
    <property type="match status" value="1"/>
</dbReference>
<dbReference type="PDBsum" id="5CEB"/>
<dbReference type="Gene3D" id="3.40.710.10">
    <property type="entry name" value="DD-peptidase/beta-lactamase superfamily"/>
    <property type="match status" value="1"/>
</dbReference>